<dbReference type="RefSeq" id="WP_054965106.1">
    <property type="nucleotide sequence ID" value="NZ_FMUN01000004.1"/>
</dbReference>
<sequence>MPIGAVSAALGMARPPAVAVPPPPQVPQEPTALQRYIEEREAAVPDLRPHLAKTIRWAHPERPARAPVAIVYLHGFAGSHRELVPVCERLAGEWEANVFHTRLAGHGRDGAALAEVGTADWLADAREALAVGKRLGERVVVVGTSTGGTLATWLAAAVDPPEVAAYVLVSPNFGPRHLLAELLLLPGAERWSPWIHGATHRFTPATEEHARLVTPAFPTPALVPMMRLVGLVRALDLGRVCRPTQVLYCPGDRVVAPSAIRAAYRRLGAARKELVPVEEPEDPARHTLAGDLLSPATTPEVLAAIRGFVEPVLAGEALA</sequence>
<dbReference type="InterPro" id="IPR022742">
    <property type="entry name" value="Hydrolase_4"/>
</dbReference>
<evidence type="ECO:0000259" key="2">
    <source>
        <dbReference type="Pfam" id="PF12146"/>
    </source>
</evidence>
<dbReference type="GO" id="GO:0016787">
    <property type="term" value="F:hydrolase activity"/>
    <property type="evidence" value="ECO:0007669"/>
    <property type="project" value="UniProtKB-KW"/>
</dbReference>
<dbReference type="OrthoDB" id="5416147at2"/>
<keyword evidence="1" id="KW-0378">Hydrolase</keyword>
<accession>A0A1G5ETG0</accession>
<dbReference type="Pfam" id="PF12146">
    <property type="entry name" value="Hydrolase_4"/>
    <property type="match status" value="1"/>
</dbReference>
<protein>
    <submittedName>
        <fullName evidence="3">Esterase/lipase</fullName>
    </submittedName>
</protein>
<dbReference type="SUPFAM" id="SSF53474">
    <property type="entry name" value="alpha/beta-Hydrolases"/>
    <property type="match status" value="1"/>
</dbReference>
<dbReference type="Gene3D" id="3.40.50.1820">
    <property type="entry name" value="alpha/beta hydrolase"/>
    <property type="match status" value="1"/>
</dbReference>
<evidence type="ECO:0000256" key="1">
    <source>
        <dbReference type="ARBA" id="ARBA00022801"/>
    </source>
</evidence>
<dbReference type="GO" id="GO:0016020">
    <property type="term" value="C:membrane"/>
    <property type="evidence" value="ECO:0007669"/>
    <property type="project" value="TreeGrafter"/>
</dbReference>
<dbReference type="InterPro" id="IPR050266">
    <property type="entry name" value="AB_hydrolase_sf"/>
</dbReference>
<feature type="domain" description="Serine aminopeptidase S33" evidence="2">
    <location>
        <begin position="69"/>
        <end position="276"/>
    </location>
</feature>
<proteinExistence type="predicted"/>
<organism evidence="3 4">
    <name type="scientific">Thiohalorhabdus denitrificans</name>
    <dbReference type="NCBI Taxonomy" id="381306"/>
    <lineage>
        <taxon>Bacteria</taxon>
        <taxon>Pseudomonadati</taxon>
        <taxon>Pseudomonadota</taxon>
        <taxon>Gammaproteobacteria</taxon>
        <taxon>Thiohalorhabdales</taxon>
        <taxon>Thiohalorhabdaceae</taxon>
        <taxon>Thiohalorhabdus</taxon>
    </lineage>
</organism>
<evidence type="ECO:0000313" key="4">
    <source>
        <dbReference type="Proteomes" id="UP000183104"/>
    </source>
</evidence>
<dbReference type="EMBL" id="FMUN01000004">
    <property type="protein sequence ID" value="SCY30286.1"/>
    <property type="molecule type" value="Genomic_DNA"/>
</dbReference>
<dbReference type="PANTHER" id="PTHR43798:SF31">
    <property type="entry name" value="AB HYDROLASE SUPERFAMILY PROTEIN YCLE"/>
    <property type="match status" value="1"/>
</dbReference>
<dbReference type="Proteomes" id="UP000183104">
    <property type="component" value="Unassembled WGS sequence"/>
</dbReference>
<evidence type="ECO:0000313" key="3">
    <source>
        <dbReference type="EMBL" id="SCY30286.1"/>
    </source>
</evidence>
<keyword evidence="4" id="KW-1185">Reference proteome</keyword>
<dbReference type="AlphaFoldDB" id="A0A1G5ETG0"/>
<name>A0A1G5ETG0_9GAMM</name>
<dbReference type="InterPro" id="IPR029058">
    <property type="entry name" value="AB_hydrolase_fold"/>
</dbReference>
<reference evidence="4" key="1">
    <citation type="submission" date="2016-10" db="EMBL/GenBank/DDBJ databases">
        <authorList>
            <person name="Varghese N."/>
        </authorList>
    </citation>
    <scope>NUCLEOTIDE SEQUENCE [LARGE SCALE GENOMIC DNA]</scope>
    <source>
        <strain evidence="4">HL 19</strain>
    </source>
</reference>
<gene>
    <name evidence="3" type="ORF">SAMN05661077_1767</name>
</gene>
<dbReference type="PANTHER" id="PTHR43798">
    <property type="entry name" value="MONOACYLGLYCEROL LIPASE"/>
    <property type="match status" value="1"/>
</dbReference>